<name>A0A3M7SBN7_BRAPC</name>
<sequence>MSKFMDEMIDPIYEYIQNQHRTIIKILIMVYILLWVVKRCSDSINAWTHVFLTIIYSPFKWMTGPRTSYHIPLTNLPSFAPSRFTEQHDFNTWIRSFETYALRLPDRASALLTLVDDRCLVKLEQRLLNQKPDANYEEIKDVMLKLYGRVYRQTDPLMEFAARRQRQGENIYSYLCELECQASAPYPSEPLRVVESKIIDRF</sequence>
<feature type="non-terminal residue" evidence="1">
    <location>
        <position position="202"/>
    </location>
</feature>
<reference evidence="1 2" key="1">
    <citation type="journal article" date="2018" name="Sci. Rep.">
        <title>Genomic signatures of local adaptation to the degree of environmental predictability in rotifers.</title>
        <authorList>
            <person name="Franch-Gras L."/>
            <person name="Hahn C."/>
            <person name="Garcia-Roger E.M."/>
            <person name="Carmona M.J."/>
            <person name="Serra M."/>
            <person name="Gomez A."/>
        </authorList>
    </citation>
    <scope>NUCLEOTIDE SEQUENCE [LARGE SCALE GENOMIC DNA]</scope>
    <source>
        <strain evidence="1">HYR1</strain>
    </source>
</reference>
<gene>
    <name evidence="1" type="ORF">BpHYR1_037587</name>
</gene>
<dbReference type="Proteomes" id="UP000276133">
    <property type="component" value="Unassembled WGS sequence"/>
</dbReference>
<accession>A0A3M7SBN7</accession>
<proteinExistence type="predicted"/>
<dbReference type="AlphaFoldDB" id="A0A3M7SBN7"/>
<organism evidence="1 2">
    <name type="scientific">Brachionus plicatilis</name>
    <name type="common">Marine rotifer</name>
    <name type="synonym">Brachionus muelleri</name>
    <dbReference type="NCBI Taxonomy" id="10195"/>
    <lineage>
        <taxon>Eukaryota</taxon>
        <taxon>Metazoa</taxon>
        <taxon>Spiralia</taxon>
        <taxon>Gnathifera</taxon>
        <taxon>Rotifera</taxon>
        <taxon>Eurotatoria</taxon>
        <taxon>Monogononta</taxon>
        <taxon>Pseudotrocha</taxon>
        <taxon>Ploima</taxon>
        <taxon>Brachionidae</taxon>
        <taxon>Brachionus</taxon>
    </lineage>
</organism>
<evidence type="ECO:0000313" key="2">
    <source>
        <dbReference type="Proteomes" id="UP000276133"/>
    </source>
</evidence>
<evidence type="ECO:0000313" key="1">
    <source>
        <dbReference type="EMBL" id="RNA33201.1"/>
    </source>
</evidence>
<evidence type="ECO:0008006" key="3">
    <source>
        <dbReference type="Google" id="ProtNLM"/>
    </source>
</evidence>
<dbReference type="EMBL" id="REGN01001668">
    <property type="protein sequence ID" value="RNA33201.1"/>
    <property type="molecule type" value="Genomic_DNA"/>
</dbReference>
<comment type="caution">
    <text evidence="1">The sequence shown here is derived from an EMBL/GenBank/DDBJ whole genome shotgun (WGS) entry which is preliminary data.</text>
</comment>
<protein>
    <recommendedName>
        <fullName evidence="3">Retrotransposon gag domain-containing protein</fullName>
    </recommendedName>
</protein>
<keyword evidence="2" id="KW-1185">Reference proteome</keyword>